<dbReference type="RefSeq" id="WP_185906392.1">
    <property type="nucleotide sequence ID" value="NZ_JAASIO010000002.1"/>
</dbReference>
<dbReference type="PANTHER" id="PTHR43138:SF1">
    <property type="entry name" value="N-ACETYLTRANSFERASE ACA1"/>
    <property type="match status" value="1"/>
</dbReference>
<keyword evidence="3" id="KW-1185">Reference proteome</keyword>
<evidence type="ECO:0000313" key="3">
    <source>
        <dbReference type="Proteomes" id="UP000587396"/>
    </source>
</evidence>
<dbReference type="PROSITE" id="PS51186">
    <property type="entry name" value="GNAT"/>
    <property type="match status" value="1"/>
</dbReference>
<evidence type="ECO:0000259" key="1">
    <source>
        <dbReference type="PROSITE" id="PS51186"/>
    </source>
</evidence>
<protein>
    <submittedName>
        <fullName evidence="2">GNAT family N-acetyltransferase</fullName>
    </submittedName>
</protein>
<accession>A0A842JI53</accession>
<feature type="domain" description="N-acetyltransferase" evidence="1">
    <location>
        <begin position="3"/>
        <end position="163"/>
    </location>
</feature>
<dbReference type="PANTHER" id="PTHR43138">
    <property type="entry name" value="ACETYLTRANSFERASE, GNAT FAMILY"/>
    <property type="match status" value="1"/>
</dbReference>
<dbReference type="SUPFAM" id="SSF55729">
    <property type="entry name" value="Acyl-CoA N-acyltransferases (Nat)"/>
    <property type="match status" value="1"/>
</dbReference>
<keyword evidence="2" id="KW-0808">Transferase</keyword>
<dbReference type="GO" id="GO:0016747">
    <property type="term" value="F:acyltransferase activity, transferring groups other than amino-acyl groups"/>
    <property type="evidence" value="ECO:0007669"/>
    <property type="project" value="InterPro"/>
</dbReference>
<gene>
    <name evidence="2" type="ORF">H7313_15500</name>
</gene>
<organism evidence="2 3">
    <name type="scientific">Gordonibacter massiliensis</name>
    <name type="common">ex Traore et al. 2017</name>
    <dbReference type="NCBI Taxonomy" id="1841863"/>
    <lineage>
        <taxon>Bacteria</taxon>
        <taxon>Bacillati</taxon>
        <taxon>Actinomycetota</taxon>
        <taxon>Coriobacteriia</taxon>
        <taxon>Eggerthellales</taxon>
        <taxon>Eggerthellaceae</taxon>
        <taxon>Gordonibacter</taxon>
    </lineage>
</organism>
<dbReference type="Gene3D" id="3.40.630.30">
    <property type="match status" value="1"/>
</dbReference>
<evidence type="ECO:0000313" key="2">
    <source>
        <dbReference type="EMBL" id="MBC2890736.1"/>
    </source>
</evidence>
<dbReference type="InterPro" id="IPR016181">
    <property type="entry name" value="Acyl_CoA_acyltransferase"/>
</dbReference>
<dbReference type="InterPro" id="IPR000182">
    <property type="entry name" value="GNAT_dom"/>
</dbReference>
<comment type="caution">
    <text evidence="2">The sequence shown here is derived from an EMBL/GenBank/DDBJ whole genome shotgun (WGS) entry which is preliminary data.</text>
</comment>
<dbReference type="Pfam" id="PF00583">
    <property type="entry name" value="Acetyltransf_1"/>
    <property type="match status" value="1"/>
</dbReference>
<dbReference type="AlphaFoldDB" id="A0A842JI53"/>
<proteinExistence type="predicted"/>
<dbReference type="Proteomes" id="UP000587396">
    <property type="component" value="Unassembled WGS sequence"/>
</dbReference>
<dbReference type="CDD" id="cd04301">
    <property type="entry name" value="NAT_SF"/>
    <property type="match status" value="1"/>
</dbReference>
<name>A0A842JI53_9ACTN</name>
<sequence length="169" mass="18206">MGLEIRPYREEDLAGMMKVWNEVVEGGEAFPQIEPLTLETAAEFFAEQTLSVVADLDGKVFGLYILHPNNVGRCGHIANASYAVVSGSRGVGLGRALVEDSLAQAARKGFRGLQFNAVVASNAAAIHLYEDLGFVRVGTVPGGFMTFMGGYEDVHIYYRDCVDTAAVGR</sequence>
<reference evidence="2 3" key="1">
    <citation type="submission" date="2020-08" db="EMBL/GenBank/DDBJ databases">
        <authorList>
            <person name="Liu C."/>
            <person name="Sun Q."/>
        </authorList>
    </citation>
    <scope>NUCLEOTIDE SEQUENCE [LARGE SCALE GENOMIC DNA]</scope>
    <source>
        <strain evidence="2 3">N22</strain>
    </source>
</reference>
<dbReference type="EMBL" id="JACMSE010000020">
    <property type="protein sequence ID" value="MBC2890736.1"/>
    <property type="molecule type" value="Genomic_DNA"/>
</dbReference>
<dbReference type="InterPro" id="IPR052742">
    <property type="entry name" value="Mito_N-acetyltransferase"/>
</dbReference>